<proteinExistence type="predicted"/>
<evidence type="ECO:0000313" key="2">
    <source>
        <dbReference type="EMBL" id="CAH1420269.1"/>
    </source>
</evidence>
<dbReference type="Proteomes" id="UP001157418">
    <property type="component" value="Unassembled WGS sequence"/>
</dbReference>
<name>A0AAU9M2L7_9ASTR</name>
<sequence length="90" mass="9844">MEPNGKNAGAVPLTPWKSKHSNKSKLPENVNPNVTSPNPKALNSPSAKSATKVQKSMMKKPNQISLPSPKNKIRARKFVAAKKNSKRDKD</sequence>
<protein>
    <submittedName>
        <fullName evidence="2">Uncharacterized protein</fullName>
    </submittedName>
</protein>
<keyword evidence="3" id="KW-1185">Reference proteome</keyword>
<dbReference type="AlphaFoldDB" id="A0AAU9M2L7"/>
<reference evidence="2 3" key="1">
    <citation type="submission" date="2022-01" db="EMBL/GenBank/DDBJ databases">
        <authorList>
            <person name="Xiong W."/>
            <person name="Schranz E."/>
        </authorList>
    </citation>
    <scope>NUCLEOTIDE SEQUENCE [LARGE SCALE GENOMIC DNA]</scope>
</reference>
<accession>A0AAU9M2L7</accession>
<feature type="compositionally biased region" description="Polar residues" evidence="1">
    <location>
        <begin position="30"/>
        <end position="54"/>
    </location>
</feature>
<organism evidence="2 3">
    <name type="scientific">Lactuca virosa</name>
    <dbReference type="NCBI Taxonomy" id="75947"/>
    <lineage>
        <taxon>Eukaryota</taxon>
        <taxon>Viridiplantae</taxon>
        <taxon>Streptophyta</taxon>
        <taxon>Embryophyta</taxon>
        <taxon>Tracheophyta</taxon>
        <taxon>Spermatophyta</taxon>
        <taxon>Magnoliopsida</taxon>
        <taxon>eudicotyledons</taxon>
        <taxon>Gunneridae</taxon>
        <taxon>Pentapetalae</taxon>
        <taxon>asterids</taxon>
        <taxon>campanulids</taxon>
        <taxon>Asterales</taxon>
        <taxon>Asteraceae</taxon>
        <taxon>Cichorioideae</taxon>
        <taxon>Cichorieae</taxon>
        <taxon>Lactucinae</taxon>
        <taxon>Lactuca</taxon>
    </lineage>
</organism>
<evidence type="ECO:0000256" key="1">
    <source>
        <dbReference type="SAM" id="MobiDB-lite"/>
    </source>
</evidence>
<feature type="region of interest" description="Disordered" evidence="1">
    <location>
        <begin position="1"/>
        <end position="75"/>
    </location>
</feature>
<comment type="caution">
    <text evidence="2">The sequence shown here is derived from an EMBL/GenBank/DDBJ whole genome shotgun (WGS) entry which is preliminary data.</text>
</comment>
<gene>
    <name evidence="2" type="ORF">LVIROSA_LOCUS7749</name>
</gene>
<dbReference type="EMBL" id="CAKMRJ010000942">
    <property type="protein sequence ID" value="CAH1420269.1"/>
    <property type="molecule type" value="Genomic_DNA"/>
</dbReference>
<evidence type="ECO:0000313" key="3">
    <source>
        <dbReference type="Proteomes" id="UP001157418"/>
    </source>
</evidence>